<dbReference type="AlphaFoldDB" id="A0AA88TK51"/>
<evidence type="ECO:0000256" key="1">
    <source>
        <dbReference type="SAM" id="MobiDB-lite"/>
    </source>
</evidence>
<organism evidence="2 3">
    <name type="scientific">Cirrhinus molitorella</name>
    <name type="common">mud carp</name>
    <dbReference type="NCBI Taxonomy" id="172907"/>
    <lineage>
        <taxon>Eukaryota</taxon>
        <taxon>Metazoa</taxon>
        <taxon>Chordata</taxon>
        <taxon>Craniata</taxon>
        <taxon>Vertebrata</taxon>
        <taxon>Euteleostomi</taxon>
        <taxon>Actinopterygii</taxon>
        <taxon>Neopterygii</taxon>
        <taxon>Teleostei</taxon>
        <taxon>Ostariophysi</taxon>
        <taxon>Cypriniformes</taxon>
        <taxon>Cyprinidae</taxon>
        <taxon>Labeoninae</taxon>
        <taxon>Labeonini</taxon>
        <taxon>Cirrhinus</taxon>
    </lineage>
</organism>
<dbReference type="EMBL" id="JAUYZG010000017">
    <property type="protein sequence ID" value="KAK2884005.1"/>
    <property type="molecule type" value="Genomic_DNA"/>
</dbReference>
<proteinExistence type="predicted"/>
<sequence length="73" mass="8105">MRESAERNGGVRVRQVHLTECTLVPMVAGPVRCVASQNDDSSSSPRALPPPKQREAFTLRNKQIPELQRTSGY</sequence>
<reference evidence="2" key="1">
    <citation type="submission" date="2023-08" db="EMBL/GenBank/DDBJ databases">
        <title>Chromosome-level Genome Assembly of mud carp (Cirrhinus molitorella).</title>
        <authorList>
            <person name="Liu H."/>
        </authorList>
    </citation>
    <scope>NUCLEOTIDE SEQUENCE</scope>
    <source>
        <strain evidence="2">Prfri</strain>
        <tissue evidence="2">Muscle</tissue>
    </source>
</reference>
<keyword evidence="3" id="KW-1185">Reference proteome</keyword>
<feature type="compositionally biased region" description="Polar residues" evidence="1">
    <location>
        <begin position="35"/>
        <end position="45"/>
    </location>
</feature>
<evidence type="ECO:0000313" key="2">
    <source>
        <dbReference type="EMBL" id="KAK2884005.1"/>
    </source>
</evidence>
<dbReference type="Proteomes" id="UP001187343">
    <property type="component" value="Unassembled WGS sequence"/>
</dbReference>
<gene>
    <name evidence="2" type="ORF">Q8A67_017642</name>
</gene>
<feature type="region of interest" description="Disordered" evidence="1">
    <location>
        <begin position="35"/>
        <end position="73"/>
    </location>
</feature>
<comment type="caution">
    <text evidence="2">The sequence shown here is derived from an EMBL/GenBank/DDBJ whole genome shotgun (WGS) entry which is preliminary data.</text>
</comment>
<name>A0AA88TK51_9TELE</name>
<evidence type="ECO:0000313" key="3">
    <source>
        <dbReference type="Proteomes" id="UP001187343"/>
    </source>
</evidence>
<accession>A0AA88TK51</accession>
<protein>
    <submittedName>
        <fullName evidence="2">Uncharacterized protein</fullName>
    </submittedName>
</protein>